<accession>X1HYC7</accession>
<gene>
    <name evidence="1" type="ORF">S03H2_47946</name>
</gene>
<comment type="caution">
    <text evidence="1">The sequence shown here is derived from an EMBL/GenBank/DDBJ whole genome shotgun (WGS) entry which is preliminary data.</text>
</comment>
<name>X1HYC7_9ZZZZ</name>
<feature type="non-terminal residue" evidence="1">
    <location>
        <position position="1"/>
    </location>
</feature>
<dbReference type="EMBL" id="BARU01030187">
    <property type="protein sequence ID" value="GAH75166.1"/>
    <property type="molecule type" value="Genomic_DNA"/>
</dbReference>
<protein>
    <submittedName>
        <fullName evidence="1">Uncharacterized protein</fullName>
    </submittedName>
</protein>
<organism evidence="1">
    <name type="scientific">marine sediment metagenome</name>
    <dbReference type="NCBI Taxonomy" id="412755"/>
    <lineage>
        <taxon>unclassified sequences</taxon>
        <taxon>metagenomes</taxon>
        <taxon>ecological metagenomes</taxon>
    </lineage>
</organism>
<reference evidence="1" key="1">
    <citation type="journal article" date="2014" name="Front. Microbiol.">
        <title>High frequency of phylogenetically diverse reductive dehalogenase-homologous genes in deep subseafloor sedimentary metagenomes.</title>
        <authorList>
            <person name="Kawai M."/>
            <person name="Futagami T."/>
            <person name="Toyoda A."/>
            <person name="Takaki Y."/>
            <person name="Nishi S."/>
            <person name="Hori S."/>
            <person name="Arai W."/>
            <person name="Tsubouchi T."/>
            <person name="Morono Y."/>
            <person name="Uchiyama I."/>
            <person name="Ito T."/>
            <person name="Fujiyama A."/>
            <person name="Inagaki F."/>
            <person name="Takami H."/>
        </authorList>
    </citation>
    <scope>NUCLEOTIDE SEQUENCE</scope>
    <source>
        <strain evidence="1">Expedition CK06-06</strain>
    </source>
</reference>
<sequence>IDVDIHSFFDVNSAKKIGTLNVLLSSLLLYTVRLV</sequence>
<proteinExistence type="predicted"/>
<dbReference type="AlphaFoldDB" id="X1HYC7"/>
<evidence type="ECO:0000313" key="1">
    <source>
        <dbReference type="EMBL" id="GAH75166.1"/>
    </source>
</evidence>